<reference evidence="1 2" key="1">
    <citation type="submission" date="2024-05" db="EMBL/GenBank/DDBJ databases">
        <title>Long read based assembly of the Candida bracarensis genome reveals expanded adhesin content.</title>
        <authorList>
            <person name="Marcet-Houben M."/>
            <person name="Ksiezopolska E."/>
            <person name="Gabaldon T."/>
        </authorList>
    </citation>
    <scope>NUCLEOTIDE SEQUENCE [LARGE SCALE GENOMIC DNA]</scope>
    <source>
        <strain evidence="1 2">CBM6</strain>
    </source>
</reference>
<sequence>MSRLPTKYTHYHERDYRSKMISETIYIRIPDASIAPLHPYNKTRTNTGLTPFLRQTPSHQILSITLVHIQLTFSESQQLLL</sequence>
<accession>A0ABR4NSA9</accession>
<protein>
    <submittedName>
        <fullName evidence="1">Uncharacterized protein</fullName>
    </submittedName>
</protein>
<organism evidence="1 2">
    <name type="scientific">Nakaseomyces bracarensis</name>
    <dbReference type="NCBI Taxonomy" id="273131"/>
    <lineage>
        <taxon>Eukaryota</taxon>
        <taxon>Fungi</taxon>
        <taxon>Dikarya</taxon>
        <taxon>Ascomycota</taxon>
        <taxon>Saccharomycotina</taxon>
        <taxon>Saccharomycetes</taxon>
        <taxon>Saccharomycetales</taxon>
        <taxon>Saccharomycetaceae</taxon>
        <taxon>Nakaseomyces</taxon>
    </lineage>
</organism>
<gene>
    <name evidence="1" type="ORF">RNJ44_00342</name>
</gene>
<proteinExistence type="predicted"/>
<name>A0ABR4NSA9_9SACH</name>
<evidence type="ECO:0000313" key="2">
    <source>
        <dbReference type="Proteomes" id="UP001623330"/>
    </source>
</evidence>
<evidence type="ECO:0000313" key="1">
    <source>
        <dbReference type="EMBL" id="KAL3231307.1"/>
    </source>
</evidence>
<comment type="caution">
    <text evidence="1">The sequence shown here is derived from an EMBL/GenBank/DDBJ whole genome shotgun (WGS) entry which is preliminary data.</text>
</comment>
<keyword evidence="2" id="KW-1185">Reference proteome</keyword>
<dbReference type="EMBL" id="JBEVYD010000007">
    <property type="protein sequence ID" value="KAL3231307.1"/>
    <property type="molecule type" value="Genomic_DNA"/>
</dbReference>
<dbReference type="Proteomes" id="UP001623330">
    <property type="component" value="Unassembled WGS sequence"/>
</dbReference>